<evidence type="ECO:0000313" key="1">
    <source>
        <dbReference type="EMBL" id="SUQ63559.1"/>
    </source>
</evidence>
<proteinExistence type="predicted"/>
<dbReference type="AlphaFoldDB" id="A0A380SZY9"/>
<dbReference type="RefSeq" id="WP_115087075.1">
    <property type="nucleotide sequence ID" value="NZ_CBCSFG010000014.1"/>
</dbReference>
<name>A0A380SZY9_9PSED</name>
<reference evidence="2" key="1">
    <citation type="submission" date="2018-07" db="EMBL/GenBank/DDBJ databases">
        <authorList>
            <person name="Blom J."/>
        </authorList>
    </citation>
    <scope>NUCLEOTIDE SEQUENCE [LARGE SCALE GENOMIC DNA]</scope>
    <source>
        <strain evidence="2">CCOS 864</strain>
    </source>
</reference>
<accession>A0A380SZY9</accession>
<organism evidence="1 2">
    <name type="scientific">Pseudomonas wadenswilerensis</name>
    <dbReference type="NCBI Taxonomy" id="1785161"/>
    <lineage>
        <taxon>Bacteria</taxon>
        <taxon>Pseudomonadati</taxon>
        <taxon>Pseudomonadota</taxon>
        <taxon>Gammaproteobacteria</taxon>
        <taxon>Pseudomonadales</taxon>
        <taxon>Pseudomonadaceae</taxon>
        <taxon>Pseudomonas</taxon>
    </lineage>
</organism>
<evidence type="ECO:0008006" key="3">
    <source>
        <dbReference type="Google" id="ProtNLM"/>
    </source>
</evidence>
<protein>
    <recommendedName>
        <fullName evidence="3">DUF1444 family protein</fullName>
    </recommendedName>
</protein>
<dbReference type="EMBL" id="UIDD01000007">
    <property type="protein sequence ID" value="SUQ63559.1"/>
    <property type="molecule type" value="Genomic_DNA"/>
</dbReference>
<keyword evidence="2" id="KW-1185">Reference proteome</keyword>
<evidence type="ECO:0000313" key="2">
    <source>
        <dbReference type="Proteomes" id="UP000255177"/>
    </source>
</evidence>
<sequence>MFRALFDRLFKRTPTEDEFARTFIKAARTGGYGEPLEYLADEFRLHYGDSGYFNLHNAYRDYLNADKSRKADVLNSYLRALIDTRNTSAAQTLEQVRPLLRPVIRNLAMLEEIRLHHVRSEGWDSPCPLAWQPLSEDCATLLAVDHPDTTSTQTMGPPKDWGITLEQALAIALDNLRDASPDAFEPILPGLYQGAWKDGYDTSRVLLPDVLQRAPVLGQPVFMMPSRDVLMVTGDKDDEGLRQMVELSFHALENGRAQSSQIYTYHDRRIVPFQVQDAHLQARLGDLQRLLRHGIYSSQKEFLDKIHEAHPEDIFVATHRLYSDADHPGGSFSIAAWTEGVFTSLPKTDRVILVQPQADGSAHTRVVAWHEVESLLGELLTKDGELYPPRFRTLGFPSAEQLSQLTPMGE</sequence>
<gene>
    <name evidence="1" type="ORF">CCOS864_03011</name>
</gene>
<dbReference type="Proteomes" id="UP000255177">
    <property type="component" value="Unassembled WGS sequence"/>
</dbReference>